<evidence type="ECO:0000256" key="8">
    <source>
        <dbReference type="ARBA" id="ARBA00023277"/>
    </source>
</evidence>
<evidence type="ECO:0000256" key="6">
    <source>
        <dbReference type="ARBA" id="ARBA00023157"/>
    </source>
</evidence>
<dbReference type="GO" id="GO:0005576">
    <property type="term" value="C:extracellular region"/>
    <property type="evidence" value="ECO:0007669"/>
    <property type="project" value="UniProtKB-SubCell"/>
</dbReference>
<keyword evidence="6" id="KW-1015">Disulfide bond</keyword>
<evidence type="ECO:0000256" key="11">
    <source>
        <dbReference type="ARBA" id="ARBA00023326"/>
    </source>
</evidence>
<evidence type="ECO:0000256" key="9">
    <source>
        <dbReference type="ARBA" id="ARBA00023295"/>
    </source>
</evidence>
<dbReference type="Proteomes" id="UP000620124">
    <property type="component" value="Unassembled WGS sequence"/>
</dbReference>
<dbReference type="PANTHER" id="PTHR31736:SF12">
    <property type="entry name" value="EXO-POLYGALACTURONASE, PUTATIVE-RELATED"/>
    <property type="match status" value="1"/>
</dbReference>
<dbReference type="InterPro" id="IPR012334">
    <property type="entry name" value="Pectin_lyas_fold"/>
</dbReference>
<comment type="similarity">
    <text evidence="2 15">Belongs to the glycosyl hydrolase 28 family.</text>
</comment>
<sequence length="413" mass="45003">MHLILLFPLICLGAAYAKTCTVHAAGRGIDDVPAILAAFAECGKGGKVVLPSANYTIAQPMITHLENGSFDLHGYLSFTPDIDYWIANSYRFPFQNQSIGWHITGNDFVVDGHGTGGVFGNGQVWYSWARGAGNLFGRPMSVSITNATRAVIKNFRIIQPQFWSSLVWNSTDILLTDFYVNATNMDPAAGKANWVQNTDGSDTYESKRITYQNWIYQGGDDCIAFKPNSTQITVRNVSCTSVNGMTFGSVGQYPSSFDILQDIFIEDVVVQNHRTAQLDGGAYFKSWIGVNVNTPPNGGGGGSGYCKNVTIKNLHIINATVPLLLTSELTYDQLNASYANTSTFVWDDIHFHNVTGTSNTGLVIEFECSTAAPCSGWSFEKINLTPADASTNASDDTICHNFFNYTGLPQCST</sequence>
<evidence type="ECO:0000313" key="17">
    <source>
        <dbReference type="EMBL" id="KAF7349134.1"/>
    </source>
</evidence>
<dbReference type="Gene3D" id="2.160.20.10">
    <property type="entry name" value="Single-stranded right-handed beta-helix, Pectin lyase-like"/>
    <property type="match status" value="1"/>
</dbReference>
<dbReference type="GO" id="GO:0004650">
    <property type="term" value="F:polygalacturonase activity"/>
    <property type="evidence" value="ECO:0007669"/>
    <property type="project" value="InterPro"/>
</dbReference>
<comment type="function">
    <text evidence="12">Specific in hydrolyzing the terminal glycosidic bond of polygalacturonic acid and oligogalacturonates.</text>
</comment>
<evidence type="ECO:0000256" key="5">
    <source>
        <dbReference type="ARBA" id="ARBA00022801"/>
    </source>
</evidence>
<dbReference type="EC" id="3.2.1.67" evidence="13"/>
<feature type="signal peptide" evidence="16">
    <location>
        <begin position="1"/>
        <end position="17"/>
    </location>
</feature>
<protein>
    <recommendedName>
        <fullName evidence="13">galacturonan 1,4-alpha-galacturonidase</fullName>
        <ecNumber evidence="13">3.2.1.67</ecNumber>
    </recommendedName>
</protein>
<dbReference type="InterPro" id="IPR011050">
    <property type="entry name" value="Pectin_lyase_fold/virulence"/>
</dbReference>
<keyword evidence="7" id="KW-0325">Glycoprotein</keyword>
<evidence type="ECO:0000256" key="3">
    <source>
        <dbReference type="ARBA" id="ARBA00022525"/>
    </source>
</evidence>
<dbReference type="GO" id="GO:0071555">
    <property type="term" value="P:cell wall organization"/>
    <property type="evidence" value="ECO:0007669"/>
    <property type="project" value="UniProtKB-KW"/>
</dbReference>
<evidence type="ECO:0000256" key="10">
    <source>
        <dbReference type="ARBA" id="ARBA00023316"/>
    </source>
</evidence>
<organism evidence="17 18">
    <name type="scientific">Mycena venus</name>
    <dbReference type="NCBI Taxonomy" id="2733690"/>
    <lineage>
        <taxon>Eukaryota</taxon>
        <taxon>Fungi</taxon>
        <taxon>Dikarya</taxon>
        <taxon>Basidiomycota</taxon>
        <taxon>Agaricomycotina</taxon>
        <taxon>Agaricomycetes</taxon>
        <taxon>Agaricomycetidae</taxon>
        <taxon>Agaricales</taxon>
        <taxon>Marasmiineae</taxon>
        <taxon>Mycenaceae</taxon>
        <taxon>Mycena</taxon>
    </lineage>
</organism>
<dbReference type="SUPFAM" id="SSF51126">
    <property type="entry name" value="Pectin lyase-like"/>
    <property type="match status" value="1"/>
</dbReference>
<dbReference type="Pfam" id="PF00295">
    <property type="entry name" value="Glyco_hydro_28"/>
    <property type="match status" value="1"/>
</dbReference>
<dbReference type="GO" id="GO:0047911">
    <property type="term" value="F:galacturan 1,4-alpha-galacturonidase activity"/>
    <property type="evidence" value="ECO:0007669"/>
    <property type="project" value="UniProtKB-EC"/>
</dbReference>
<evidence type="ECO:0000256" key="1">
    <source>
        <dbReference type="ARBA" id="ARBA00004613"/>
    </source>
</evidence>
<gene>
    <name evidence="17" type="ORF">MVEN_01435600</name>
</gene>
<feature type="chain" id="PRO_5034841438" description="galacturonan 1,4-alpha-galacturonidase" evidence="16">
    <location>
        <begin position="18"/>
        <end position="413"/>
    </location>
</feature>
<dbReference type="AlphaFoldDB" id="A0A8H7CSV9"/>
<comment type="subcellular location">
    <subcellularLocation>
        <location evidence="1">Secreted</location>
    </subcellularLocation>
</comment>
<evidence type="ECO:0000256" key="2">
    <source>
        <dbReference type="ARBA" id="ARBA00008834"/>
    </source>
</evidence>
<evidence type="ECO:0000256" key="14">
    <source>
        <dbReference type="ARBA" id="ARBA00048766"/>
    </source>
</evidence>
<keyword evidence="8" id="KW-0119">Carbohydrate metabolism</keyword>
<evidence type="ECO:0000256" key="15">
    <source>
        <dbReference type="RuleBase" id="RU361169"/>
    </source>
</evidence>
<evidence type="ECO:0000313" key="18">
    <source>
        <dbReference type="Proteomes" id="UP000620124"/>
    </source>
</evidence>
<evidence type="ECO:0000256" key="7">
    <source>
        <dbReference type="ARBA" id="ARBA00023180"/>
    </source>
</evidence>
<dbReference type="EMBL" id="JACAZI010000011">
    <property type="protein sequence ID" value="KAF7349134.1"/>
    <property type="molecule type" value="Genomic_DNA"/>
</dbReference>
<keyword evidence="9 15" id="KW-0326">Glycosidase</keyword>
<reference evidence="17" key="1">
    <citation type="submission" date="2020-05" db="EMBL/GenBank/DDBJ databases">
        <title>Mycena genomes resolve the evolution of fungal bioluminescence.</title>
        <authorList>
            <person name="Tsai I.J."/>
        </authorList>
    </citation>
    <scope>NUCLEOTIDE SEQUENCE</scope>
    <source>
        <strain evidence="17">CCC161011</strain>
    </source>
</reference>
<dbReference type="InterPro" id="IPR000743">
    <property type="entry name" value="Glyco_hydro_28"/>
</dbReference>
<keyword evidence="4 16" id="KW-0732">Signal</keyword>
<accession>A0A8H7CSV9</accession>
<dbReference type="GO" id="GO:0000272">
    <property type="term" value="P:polysaccharide catabolic process"/>
    <property type="evidence" value="ECO:0007669"/>
    <property type="project" value="UniProtKB-KW"/>
</dbReference>
<evidence type="ECO:0000256" key="12">
    <source>
        <dbReference type="ARBA" id="ARBA00037312"/>
    </source>
</evidence>
<proteinExistence type="inferred from homology"/>
<dbReference type="OrthoDB" id="187139at2759"/>
<comment type="caution">
    <text evidence="17">The sequence shown here is derived from an EMBL/GenBank/DDBJ whole genome shotgun (WGS) entry which is preliminary data.</text>
</comment>
<keyword evidence="3" id="KW-0964">Secreted</keyword>
<dbReference type="PANTHER" id="PTHR31736">
    <property type="match status" value="1"/>
</dbReference>
<evidence type="ECO:0000256" key="4">
    <source>
        <dbReference type="ARBA" id="ARBA00022729"/>
    </source>
</evidence>
<keyword evidence="11" id="KW-0624">Polysaccharide degradation</keyword>
<keyword evidence="5 15" id="KW-0378">Hydrolase</keyword>
<evidence type="ECO:0000256" key="16">
    <source>
        <dbReference type="SAM" id="SignalP"/>
    </source>
</evidence>
<name>A0A8H7CSV9_9AGAR</name>
<comment type="catalytic activity">
    <reaction evidence="14">
        <text>[(1-&gt;4)-alpha-D-galacturonosyl](n) + H2O = alpha-D-galacturonate + [(1-&gt;4)-alpha-D-galacturonosyl](n-1)</text>
        <dbReference type="Rhea" id="RHEA:14117"/>
        <dbReference type="Rhea" id="RHEA-COMP:14570"/>
        <dbReference type="Rhea" id="RHEA-COMP:14572"/>
        <dbReference type="ChEBI" id="CHEBI:15377"/>
        <dbReference type="ChEBI" id="CHEBI:58658"/>
        <dbReference type="ChEBI" id="CHEBI:140523"/>
        <dbReference type="EC" id="3.2.1.67"/>
    </reaction>
</comment>
<keyword evidence="10" id="KW-0961">Cell wall biogenesis/degradation</keyword>
<evidence type="ECO:0000256" key="13">
    <source>
        <dbReference type="ARBA" id="ARBA00038933"/>
    </source>
</evidence>
<keyword evidence="18" id="KW-1185">Reference proteome</keyword>